<evidence type="ECO:0000313" key="1">
    <source>
        <dbReference type="EMBL" id="OQE19179.1"/>
    </source>
</evidence>
<proteinExistence type="predicted"/>
<comment type="caution">
    <text evidence="1">The sequence shown here is derived from an EMBL/GenBank/DDBJ whole genome shotgun (WGS) entry which is preliminary data.</text>
</comment>
<reference evidence="2" key="1">
    <citation type="journal article" date="2017" name="Nat. Microbiol.">
        <title>Global analysis of biosynthetic gene clusters reveals vast potential of secondary metabolite production in Penicillium species.</title>
        <authorList>
            <person name="Nielsen J.C."/>
            <person name="Grijseels S."/>
            <person name="Prigent S."/>
            <person name="Ji B."/>
            <person name="Dainat J."/>
            <person name="Nielsen K.F."/>
            <person name="Frisvad J.C."/>
            <person name="Workman M."/>
            <person name="Nielsen J."/>
        </authorList>
    </citation>
    <scope>NUCLEOTIDE SEQUENCE [LARGE SCALE GENOMIC DNA]</scope>
    <source>
        <strain evidence="2">IBT 24891</strain>
    </source>
</reference>
<dbReference type="AlphaFoldDB" id="A0A1V6SZN8"/>
<sequence>MDCHGEHYSVWQIAESIAVFLAPLRPHGASMPLCKSKKAVSEASWPFIAFFWLKHSNNQYISPVDCFVDFLNAVASLMSKIKDIELLAELQCICVLVFQSIDQYTETIRKLQITAQWSSSLAFTADFSVRRVLPIVYCETFVYSVDYVSITTNQSWLVSGWLENVQINGASAVTNGTFNGSETVPVLRKNLIISIRSTDASVVNLLRRPGSEHEIVK</sequence>
<name>A0A1V6SZN8_9EURO</name>
<protein>
    <submittedName>
        <fullName evidence="1">Uncharacterized protein</fullName>
    </submittedName>
</protein>
<dbReference type="OrthoDB" id="4330691at2759"/>
<dbReference type="Proteomes" id="UP000191285">
    <property type="component" value="Unassembled WGS sequence"/>
</dbReference>
<organism evidence="1 2">
    <name type="scientific">Penicillium steckii</name>
    <dbReference type="NCBI Taxonomy" id="303698"/>
    <lineage>
        <taxon>Eukaryota</taxon>
        <taxon>Fungi</taxon>
        <taxon>Dikarya</taxon>
        <taxon>Ascomycota</taxon>
        <taxon>Pezizomycotina</taxon>
        <taxon>Eurotiomycetes</taxon>
        <taxon>Eurotiomycetidae</taxon>
        <taxon>Eurotiales</taxon>
        <taxon>Aspergillaceae</taxon>
        <taxon>Penicillium</taxon>
    </lineage>
</organism>
<keyword evidence="2" id="KW-1185">Reference proteome</keyword>
<evidence type="ECO:0000313" key="2">
    <source>
        <dbReference type="Proteomes" id="UP000191285"/>
    </source>
</evidence>
<accession>A0A1V6SZN8</accession>
<gene>
    <name evidence="1" type="ORF">PENSTE_c016G07408</name>
</gene>
<dbReference type="EMBL" id="MLKD01000016">
    <property type="protein sequence ID" value="OQE19179.1"/>
    <property type="molecule type" value="Genomic_DNA"/>
</dbReference>